<dbReference type="GO" id="GO:0005774">
    <property type="term" value="C:vacuolar membrane"/>
    <property type="evidence" value="ECO:0007669"/>
    <property type="project" value="TreeGrafter"/>
</dbReference>
<dbReference type="AlphaFoldDB" id="A0A1E4TLQ4"/>
<dbReference type="FunFam" id="1.20.1250.20:FF:000197">
    <property type="entry name" value="Siderophore iron transporter 1"/>
    <property type="match status" value="1"/>
</dbReference>
<feature type="transmembrane region" description="Helical" evidence="8">
    <location>
        <begin position="534"/>
        <end position="557"/>
    </location>
</feature>
<feature type="transmembrane region" description="Helical" evidence="8">
    <location>
        <begin position="400"/>
        <end position="419"/>
    </location>
</feature>
<dbReference type="PANTHER" id="PTHR23501:SF92">
    <property type="entry name" value="GLUTATHIONE EXCHANGER 1-RELATED"/>
    <property type="match status" value="1"/>
</dbReference>
<feature type="transmembrane region" description="Helical" evidence="8">
    <location>
        <begin position="171"/>
        <end position="191"/>
    </location>
</feature>
<comment type="subcellular location">
    <subcellularLocation>
        <location evidence="1">Endomembrane system</location>
        <topology evidence="1">Multi-pass membrane protein</topology>
    </subcellularLocation>
</comment>
<organism evidence="9 10">
    <name type="scientific">Tortispora caseinolytica NRRL Y-17796</name>
    <dbReference type="NCBI Taxonomy" id="767744"/>
    <lineage>
        <taxon>Eukaryota</taxon>
        <taxon>Fungi</taxon>
        <taxon>Dikarya</taxon>
        <taxon>Ascomycota</taxon>
        <taxon>Saccharomycotina</taxon>
        <taxon>Trigonopsidomycetes</taxon>
        <taxon>Trigonopsidales</taxon>
        <taxon>Trigonopsidaceae</taxon>
        <taxon>Tortispora</taxon>
    </lineage>
</organism>
<dbReference type="Gene3D" id="1.20.1250.20">
    <property type="entry name" value="MFS general substrate transporter like domains"/>
    <property type="match status" value="2"/>
</dbReference>
<dbReference type="GO" id="GO:0015891">
    <property type="term" value="P:siderophore transport"/>
    <property type="evidence" value="ECO:0007669"/>
    <property type="project" value="EnsemblFungi"/>
</dbReference>
<dbReference type="PANTHER" id="PTHR23501">
    <property type="entry name" value="MAJOR FACILITATOR SUPERFAMILY"/>
    <property type="match status" value="1"/>
</dbReference>
<evidence type="ECO:0000313" key="9">
    <source>
        <dbReference type="EMBL" id="ODV92669.1"/>
    </source>
</evidence>
<reference evidence="10" key="1">
    <citation type="submission" date="2016-02" db="EMBL/GenBank/DDBJ databases">
        <title>Comparative genomics of biotechnologically important yeasts.</title>
        <authorList>
            <consortium name="DOE Joint Genome Institute"/>
            <person name="Riley R."/>
            <person name="Haridas S."/>
            <person name="Wolfe K.H."/>
            <person name="Lopes M.R."/>
            <person name="Hittinger C.T."/>
            <person name="Goker M."/>
            <person name="Salamov A."/>
            <person name="Wisecaver J."/>
            <person name="Long T.M."/>
            <person name="Aerts A.L."/>
            <person name="Barry K."/>
            <person name="Choi C."/>
            <person name="Clum A."/>
            <person name="Coughlan A.Y."/>
            <person name="Deshpande S."/>
            <person name="Douglass A.P."/>
            <person name="Hanson S.J."/>
            <person name="Klenk H.-P."/>
            <person name="Labutti K."/>
            <person name="Lapidus A."/>
            <person name="Lindquist E."/>
            <person name="Lipzen A."/>
            <person name="Meier-Kolthoff J.P."/>
            <person name="Ohm R.A."/>
            <person name="Otillar R.P."/>
            <person name="Pangilinan J."/>
            <person name="Peng Y."/>
            <person name="Rokas A."/>
            <person name="Rosa C.A."/>
            <person name="Scheuner C."/>
            <person name="Sibirny A.A."/>
            <person name="Slot J.C."/>
            <person name="Stielow J.B."/>
            <person name="Sun H."/>
            <person name="Kurtzman C.P."/>
            <person name="Blackwell M."/>
            <person name="Jeffries T.W."/>
            <person name="Grigoriev I.V."/>
        </authorList>
    </citation>
    <scope>NUCLEOTIDE SEQUENCE [LARGE SCALE GENOMIC DNA]</scope>
    <source>
        <strain evidence="10">NRRL Y-17796</strain>
    </source>
</reference>
<proteinExistence type="inferred from homology"/>
<comment type="similarity">
    <text evidence="2">Belongs to the major facilitator superfamily.</text>
</comment>
<feature type="transmembrane region" description="Helical" evidence="8">
    <location>
        <begin position="203"/>
        <end position="226"/>
    </location>
</feature>
<keyword evidence="6" id="KW-0406">Ion transport</keyword>
<feature type="transmembrane region" description="Helical" evidence="8">
    <location>
        <begin position="425"/>
        <end position="445"/>
    </location>
</feature>
<dbReference type="GO" id="GO:0005886">
    <property type="term" value="C:plasma membrane"/>
    <property type="evidence" value="ECO:0007669"/>
    <property type="project" value="TreeGrafter"/>
</dbReference>
<evidence type="ECO:0000256" key="7">
    <source>
        <dbReference type="ARBA" id="ARBA00023136"/>
    </source>
</evidence>
<evidence type="ECO:0000256" key="1">
    <source>
        <dbReference type="ARBA" id="ARBA00004127"/>
    </source>
</evidence>
<keyword evidence="5 8" id="KW-1133">Transmembrane helix</keyword>
<dbReference type="Proteomes" id="UP000095023">
    <property type="component" value="Unassembled WGS sequence"/>
</dbReference>
<keyword evidence="3" id="KW-0813">Transport</keyword>
<protein>
    <recommendedName>
        <fullName evidence="11">Major facilitator superfamily (MFS) profile domain-containing protein</fullName>
    </recommendedName>
</protein>
<evidence type="ECO:0000256" key="6">
    <source>
        <dbReference type="ARBA" id="ARBA00023065"/>
    </source>
</evidence>
<evidence type="ECO:0008006" key="11">
    <source>
        <dbReference type="Google" id="ProtNLM"/>
    </source>
</evidence>
<accession>A0A1E4TLQ4</accession>
<evidence type="ECO:0000313" key="10">
    <source>
        <dbReference type="Proteomes" id="UP000095023"/>
    </source>
</evidence>
<keyword evidence="7 8" id="KW-0472">Membrane</keyword>
<evidence type="ECO:0000256" key="5">
    <source>
        <dbReference type="ARBA" id="ARBA00022989"/>
    </source>
</evidence>
<feature type="transmembrane region" description="Helical" evidence="8">
    <location>
        <begin position="46"/>
        <end position="66"/>
    </location>
</feature>
<keyword evidence="4 8" id="KW-0812">Transmembrane</keyword>
<dbReference type="GO" id="GO:0015344">
    <property type="term" value="F:siderophore uptake transmembrane transporter activity"/>
    <property type="evidence" value="ECO:0007669"/>
    <property type="project" value="EnsemblFungi"/>
</dbReference>
<feature type="transmembrane region" description="Helical" evidence="8">
    <location>
        <begin position="329"/>
        <end position="350"/>
    </location>
</feature>
<dbReference type="SUPFAM" id="SSF103473">
    <property type="entry name" value="MFS general substrate transporter"/>
    <property type="match status" value="1"/>
</dbReference>
<feature type="transmembrane region" description="Helical" evidence="8">
    <location>
        <begin position="370"/>
        <end position="393"/>
    </location>
</feature>
<feature type="transmembrane region" description="Helical" evidence="8">
    <location>
        <begin position="143"/>
        <end position="164"/>
    </location>
</feature>
<feature type="transmembrane region" description="Helical" evidence="8">
    <location>
        <begin position="119"/>
        <end position="137"/>
    </location>
</feature>
<keyword evidence="10" id="KW-1185">Reference proteome</keyword>
<evidence type="ECO:0000256" key="3">
    <source>
        <dbReference type="ARBA" id="ARBA00022448"/>
    </source>
</evidence>
<dbReference type="EMBL" id="KV453841">
    <property type="protein sequence ID" value="ODV92669.1"/>
    <property type="molecule type" value="Genomic_DNA"/>
</dbReference>
<feature type="transmembrane region" description="Helical" evidence="8">
    <location>
        <begin position="260"/>
        <end position="286"/>
    </location>
</feature>
<dbReference type="OrthoDB" id="2241241at2759"/>
<dbReference type="InterPro" id="IPR036259">
    <property type="entry name" value="MFS_trans_sf"/>
</dbReference>
<feature type="transmembrane region" description="Helical" evidence="8">
    <location>
        <begin position="298"/>
        <end position="317"/>
    </location>
</feature>
<dbReference type="GO" id="GO:0005768">
    <property type="term" value="C:endosome"/>
    <property type="evidence" value="ECO:0007669"/>
    <property type="project" value="EnsemblFungi"/>
</dbReference>
<gene>
    <name evidence="9" type="ORF">CANCADRAFT_30763</name>
</gene>
<sequence>MNDKLAQSESAKRENSGSDSTKIVDSLALKEKSLGVRKVEILTAQYGLTGKIAVFFMIFLVAYAYGLDGMIRGVYQVLATNSYAQHSLVATVNVIRGVVAAAAQPTYARLSDVFGRAELIIVAALFYLVGTVIESQAYDVQRFAAGAIFYQIGYTGIMLILQIVIADFSFLNWRLVCSFVPALPFIINTWISGDVTAAMDGDWSWGIGMWAIIFPVVCIPLILSFYHMSFLAKKRGDLDEISNEISDFKRMGLRKFLVHLFWQLDVIGVFLLMAVLALILIPFTLAGGVDEQWRTAKVIAPICVGGLLIPFFVWCEAKSPHPIAPVELLRNRGVWAAILIGIFINFIWYMQGDYLYTVLIVSVNESVKSATRITSLYSFVSVLTGTFLGFLVVRVRRLKPFILFGVSMWFVAMGLLVYYRGNSGARSGIIGAQCLLGFGAGFFTYPTQAAVQACVDHEHMAVITSIYLASYNIGSAFGGSISGAIWTNLLPRELSKYLNNPELELLAYGSPFDFIVQYPWGTPERMAVVAAYRYTQKCLCITGLCLCVPLLVWALFLRDYELPSSQSMEKGDFETREVAFKDIFRFSVSWKEVFTPHPIGATWSEYFQSIRKPTTV</sequence>
<evidence type="ECO:0000256" key="2">
    <source>
        <dbReference type="ARBA" id="ARBA00008335"/>
    </source>
</evidence>
<evidence type="ECO:0000256" key="4">
    <source>
        <dbReference type="ARBA" id="ARBA00022692"/>
    </source>
</evidence>
<name>A0A1E4TLQ4_9ASCO</name>
<evidence type="ECO:0000256" key="8">
    <source>
        <dbReference type="SAM" id="Phobius"/>
    </source>
</evidence>